<dbReference type="NCBIfam" id="TIGR03382">
    <property type="entry name" value="GC_trans_RRR"/>
    <property type="match status" value="1"/>
</dbReference>
<evidence type="ECO:0000313" key="2">
    <source>
        <dbReference type="EMBL" id="WAS92640.1"/>
    </source>
</evidence>
<proteinExistence type="predicted"/>
<accession>A0ABY7H069</accession>
<dbReference type="InterPro" id="IPR017756">
    <property type="entry name" value="TM_Gly-Cys-Arg_CS"/>
</dbReference>
<evidence type="ECO:0000313" key="3">
    <source>
        <dbReference type="Proteomes" id="UP001164459"/>
    </source>
</evidence>
<dbReference type="InterPro" id="IPR019283">
    <property type="entry name" value="DUF2330"/>
</dbReference>
<protein>
    <submittedName>
        <fullName evidence="2">DUF2330 domain-containing protein</fullName>
    </submittedName>
</protein>
<keyword evidence="3" id="KW-1185">Reference proteome</keyword>
<dbReference type="EMBL" id="CP114040">
    <property type="protein sequence ID" value="WAS92640.1"/>
    <property type="molecule type" value="Genomic_DNA"/>
</dbReference>
<dbReference type="RefSeq" id="WP_269034997.1">
    <property type="nucleotide sequence ID" value="NZ_CP114040.1"/>
</dbReference>
<sequence length="530" mass="56987">MHTSSRSRYLARGALLGSVLSASLMLAPQVARAFCGFYVGGADTRLYNNATMVVLMRDGTRTVLSMQNNYQGPPADFAMVVPVPVVLKEKDVKTLDRAVFDRVDALAAPRLVEYWEEDPCAPDFDPVLAVKQTAPTDVESVSSVRRARDLGVTIEAKFAVGEYQILILSAEDSNGLDTWLRGEDYKIPAGAAAVLRPYVQAGMKFFVAKVDIEKAEFDERGQVMLSPLRFHYDSDTFNLPVRLGLINSGGKQDLIVHVLARQARYEVANYPNAAIPTNLEVAEAARGAFGAFYAALFDRTLAQHPGAVITEYAWAAGSCDPCPQQPLSLEELTTLGADVLPSTAAALRGGHAASELQWQLPGEFVLTRLHARYGAENLGEDLVFRAAAPIVGGREVFAAEGKLEQGASVSPHDMNNFQARYIIRHPWQGPIECESPRRGIWGGPPPGQAAQGTQVARDLAFVARDAELSTFLTGEAGETAALPSGPFTPPEPKTLPPAGCARCDAGEVGAAGMLAVGLLALVRRRRRGVS</sequence>
<name>A0ABY7H069_9BACT</name>
<keyword evidence="1" id="KW-0732">Signal</keyword>
<feature type="signal peptide" evidence="1">
    <location>
        <begin position="1"/>
        <end position="33"/>
    </location>
</feature>
<organism evidence="2 3">
    <name type="scientific">Nannocystis punicea</name>
    <dbReference type="NCBI Taxonomy" id="2995304"/>
    <lineage>
        <taxon>Bacteria</taxon>
        <taxon>Pseudomonadati</taxon>
        <taxon>Myxococcota</taxon>
        <taxon>Polyangia</taxon>
        <taxon>Nannocystales</taxon>
        <taxon>Nannocystaceae</taxon>
        <taxon>Nannocystis</taxon>
    </lineage>
</organism>
<reference evidence="2" key="1">
    <citation type="submission" date="2022-11" db="EMBL/GenBank/DDBJ databases">
        <title>Minimal conservation of predation-associated metabolite biosynthetic gene clusters underscores biosynthetic potential of Myxococcota including descriptions for ten novel species: Archangium lansinium sp. nov., Myxococcus landrumus sp. nov., Nannocystis bai.</title>
        <authorList>
            <person name="Ahearne A."/>
            <person name="Stevens C."/>
            <person name="Dowd S."/>
        </authorList>
    </citation>
    <scope>NUCLEOTIDE SEQUENCE</scope>
    <source>
        <strain evidence="2">Fl3</strain>
    </source>
</reference>
<evidence type="ECO:0000256" key="1">
    <source>
        <dbReference type="SAM" id="SignalP"/>
    </source>
</evidence>
<feature type="chain" id="PRO_5045504862" evidence="1">
    <location>
        <begin position="34"/>
        <end position="530"/>
    </location>
</feature>
<gene>
    <name evidence="2" type="ORF">O0S08_41200</name>
</gene>
<dbReference type="Pfam" id="PF10092">
    <property type="entry name" value="DUF2330"/>
    <property type="match status" value="1"/>
</dbReference>
<dbReference type="Proteomes" id="UP001164459">
    <property type="component" value="Chromosome"/>
</dbReference>